<feature type="transmembrane region" description="Helical" evidence="1">
    <location>
        <begin position="166"/>
        <end position="187"/>
    </location>
</feature>
<dbReference type="AlphaFoldDB" id="A0AAU0F6S3"/>
<protein>
    <submittedName>
        <fullName evidence="2">Uncharacterized protein</fullName>
    </submittedName>
</protein>
<reference evidence="2" key="1">
    <citation type="submission" date="2023-10" db="EMBL/GenBank/DDBJ databases">
        <title>Characterization and whole genome sequencing of a novel strain of Bergeyella porcorum QD2021 isolated from pig.</title>
        <authorList>
            <person name="Liu G."/>
            <person name="Chen C."/>
            <person name="Han X."/>
        </authorList>
    </citation>
    <scope>NUCLEOTIDE SEQUENCE</scope>
    <source>
        <strain evidence="2">QD2021</strain>
    </source>
</reference>
<evidence type="ECO:0000313" key="3">
    <source>
        <dbReference type="Proteomes" id="UP001432059"/>
    </source>
</evidence>
<keyword evidence="3" id="KW-1185">Reference proteome</keyword>
<dbReference type="KEGG" id="bpor:BPO_1039"/>
<sequence length="193" mass="22237">MENLHPKDSLAIIETVINQRKQKYEENGIFLIFWGILVALAGIGQFLMITLNFYPEKSGFVWLFTMVPGFIFTFLWKMKEGIRAKKQQKTEDWSDFLWLVTGSMAFASMFVVNNSKFITMMIFLPIGIASLSSALRLKNRLWIFTSLISIVLAYSTVFFWSGYQPLFMAIIAVLSLLIPGIQLHLAYKKRNNV</sequence>
<evidence type="ECO:0000313" key="2">
    <source>
        <dbReference type="EMBL" id="WOC51686.1"/>
    </source>
</evidence>
<gene>
    <name evidence="2" type="ORF">BPO_1039</name>
</gene>
<evidence type="ECO:0000256" key="1">
    <source>
        <dbReference type="SAM" id="Phobius"/>
    </source>
</evidence>
<feature type="transmembrane region" description="Helical" evidence="1">
    <location>
        <begin position="29"/>
        <end position="54"/>
    </location>
</feature>
<keyword evidence="1" id="KW-0812">Transmembrane</keyword>
<organism evidence="2 3">
    <name type="scientific">Bergeyella porcorum</name>
    <dbReference type="NCBI Taxonomy" id="1735111"/>
    <lineage>
        <taxon>Bacteria</taxon>
        <taxon>Pseudomonadati</taxon>
        <taxon>Bacteroidota</taxon>
        <taxon>Flavobacteriia</taxon>
        <taxon>Flavobacteriales</taxon>
        <taxon>Weeksellaceae</taxon>
        <taxon>Bergeyella</taxon>
    </lineage>
</organism>
<dbReference type="Proteomes" id="UP001432059">
    <property type="component" value="Chromosome"/>
</dbReference>
<accession>A0AAU0F6S3</accession>
<keyword evidence="1" id="KW-1133">Transmembrane helix</keyword>
<feature type="transmembrane region" description="Helical" evidence="1">
    <location>
        <begin position="142"/>
        <end position="160"/>
    </location>
</feature>
<feature type="transmembrane region" description="Helical" evidence="1">
    <location>
        <begin position="96"/>
        <end position="112"/>
    </location>
</feature>
<keyword evidence="1" id="KW-0472">Membrane</keyword>
<feature type="transmembrane region" description="Helical" evidence="1">
    <location>
        <begin position="60"/>
        <end position="76"/>
    </location>
</feature>
<dbReference type="RefSeq" id="WP_327983427.1">
    <property type="nucleotide sequence ID" value="NZ_CP136426.1"/>
</dbReference>
<feature type="transmembrane region" description="Helical" evidence="1">
    <location>
        <begin position="118"/>
        <end position="135"/>
    </location>
</feature>
<name>A0AAU0F6S3_9FLAO</name>
<dbReference type="EMBL" id="CP136426">
    <property type="protein sequence ID" value="WOC51686.1"/>
    <property type="molecule type" value="Genomic_DNA"/>
</dbReference>
<proteinExistence type="predicted"/>